<dbReference type="PROSITE" id="PS00660">
    <property type="entry name" value="FERM_1"/>
    <property type="match status" value="1"/>
</dbReference>
<dbReference type="SMART" id="SM00295">
    <property type="entry name" value="B41"/>
    <property type="match status" value="1"/>
</dbReference>
<evidence type="ECO:0000256" key="1">
    <source>
        <dbReference type="ARBA" id="ARBA00004370"/>
    </source>
</evidence>
<dbReference type="InterPro" id="IPR041788">
    <property type="entry name" value="FARP1/FARP2/FRMD7_FERM_C"/>
</dbReference>
<organism evidence="12 13">
    <name type="scientific">Salvelinus namaycush</name>
    <name type="common">Lake trout</name>
    <name type="synonym">Salmo namaycush</name>
    <dbReference type="NCBI Taxonomy" id="8040"/>
    <lineage>
        <taxon>Eukaryota</taxon>
        <taxon>Metazoa</taxon>
        <taxon>Chordata</taxon>
        <taxon>Craniata</taxon>
        <taxon>Vertebrata</taxon>
        <taxon>Euteleostomi</taxon>
        <taxon>Actinopterygii</taxon>
        <taxon>Neopterygii</taxon>
        <taxon>Teleostei</taxon>
        <taxon>Protacanthopterygii</taxon>
        <taxon>Salmoniformes</taxon>
        <taxon>Salmonidae</taxon>
        <taxon>Salmoninae</taxon>
        <taxon>Salvelinus</taxon>
    </lineage>
</organism>
<keyword evidence="4" id="KW-0963">Cytoplasm</keyword>
<dbReference type="SUPFAM" id="SSF50729">
    <property type="entry name" value="PH domain-like"/>
    <property type="match status" value="1"/>
</dbReference>
<dbReference type="GO" id="GO:0008092">
    <property type="term" value="F:cytoskeletal protein binding"/>
    <property type="evidence" value="ECO:0007669"/>
    <property type="project" value="InterPro"/>
</dbReference>
<dbReference type="FunFam" id="3.10.20.90:FF:000040">
    <property type="entry name" value="FERM, RhoGEF and pleckstrin domain-containing protein"/>
    <property type="match status" value="1"/>
</dbReference>
<dbReference type="InterPro" id="IPR019749">
    <property type="entry name" value="Band_41_domain"/>
</dbReference>
<evidence type="ECO:0000256" key="4">
    <source>
        <dbReference type="ARBA" id="ARBA00022490"/>
    </source>
</evidence>
<evidence type="ECO:0000313" key="12">
    <source>
        <dbReference type="Proteomes" id="UP000808372"/>
    </source>
</evidence>
<keyword evidence="9" id="KW-0966">Cell projection</keyword>
<dbReference type="PRINTS" id="PR00661">
    <property type="entry name" value="ERMFAMILY"/>
</dbReference>
<dbReference type="SMART" id="SM01196">
    <property type="entry name" value="FERM_C"/>
    <property type="match status" value="1"/>
</dbReference>
<keyword evidence="12" id="KW-1185">Reference proteome</keyword>
<dbReference type="Gene3D" id="2.30.29.30">
    <property type="entry name" value="Pleckstrin-homology domain (PH domain)/Phosphotyrosine-binding domain (PTB)"/>
    <property type="match status" value="1"/>
</dbReference>
<feature type="compositionally biased region" description="Polar residues" evidence="10">
    <location>
        <begin position="466"/>
        <end position="483"/>
    </location>
</feature>
<protein>
    <submittedName>
        <fullName evidence="13">FERM, ARHGEF and pleckstrin domain-containing protein 1</fullName>
    </submittedName>
</protein>
<dbReference type="GO" id="GO:0016020">
    <property type="term" value="C:membrane"/>
    <property type="evidence" value="ECO:0007669"/>
    <property type="project" value="UniProtKB-SubCell"/>
</dbReference>
<evidence type="ECO:0000256" key="7">
    <source>
        <dbReference type="ARBA" id="ARBA00023018"/>
    </source>
</evidence>
<dbReference type="InterPro" id="IPR000299">
    <property type="entry name" value="FERM_domain"/>
</dbReference>
<dbReference type="InterPro" id="IPR035899">
    <property type="entry name" value="DBL_dom_sf"/>
</dbReference>
<evidence type="ECO:0000256" key="5">
    <source>
        <dbReference type="ARBA" id="ARBA00022658"/>
    </source>
</evidence>
<feature type="compositionally biased region" description="Basic and acidic residues" evidence="10">
    <location>
        <begin position="403"/>
        <end position="419"/>
    </location>
</feature>
<dbReference type="InterPro" id="IPR019747">
    <property type="entry name" value="FERM_CS"/>
</dbReference>
<dbReference type="SUPFAM" id="SSF54236">
    <property type="entry name" value="Ubiquitin-like"/>
    <property type="match status" value="1"/>
</dbReference>
<evidence type="ECO:0000259" key="11">
    <source>
        <dbReference type="PROSITE" id="PS50057"/>
    </source>
</evidence>
<keyword evidence="5" id="KW-0344">Guanine-nucleotide releasing factor</keyword>
<dbReference type="RefSeq" id="XP_038869902.1">
    <property type="nucleotide sequence ID" value="XM_039013974.1"/>
</dbReference>
<dbReference type="AlphaFoldDB" id="A0A8U1F539"/>
<dbReference type="GO" id="GO:0005085">
    <property type="term" value="F:guanyl-nucleotide exchange factor activity"/>
    <property type="evidence" value="ECO:0007669"/>
    <property type="project" value="UniProtKB-KW"/>
</dbReference>
<feature type="region of interest" description="Disordered" evidence="10">
    <location>
        <begin position="1"/>
        <end position="20"/>
    </location>
</feature>
<dbReference type="InterPro" id="IPR051835">
    <property type="entry name" value="RAC1-GEF"/>
</dbReference>
<feature type="region of interest" description="Disordered" evidence="10">
    <location>
        <begin position="367"/>
        <end position="524"/>
    </location>
</feature>
<dbReference type="FunFam" id="1.20.80.10:FF:000005">
    <property type="entry name" value="FERM, RhoGEF and pleckstrin domain-containing protein 1"/>
    <property type="match status" value="1"/>
</dbReference>
<dbReference type="Gene3D" id="1.20.80.10">
    <property type="match status" value="1"/>
</dbReference>
<dbReference type="GeneID" id="120063679"/>
<dbReference type="InterPro" id="IPR000798">
    <property type="entry name" value="Ez/rad/moesin-like"/>
</dbReference>
<keyword evidence="7" id="KW-0770">Synapse</keyword>
<dbReference type="Pfam" id="PF09380">
    <property type="entry name" value="FERM_C"/>
    <property type="match status" value="1"/>
</dbReference>
<dbReference type="Pfam" id="PF08736">
    <property type="entry name" value="FA"/>
    <property type="match status" value="1"/>
</dbReference>
<proteinExistence type="predicted"/>
<feature type="compositionally biased region" description="Basic residues" evidence="10">
    <location>
        <begin position="370"/>
        <end position="379"/>
    </location>
</feature>
<dbReference type="CDD" id="cd14473">
    <property type="entry name" value="FERM_B-lobe"/>
    <property type="match status" value="1"/>
</dbReference>
<evidence type="ECO:0000256" key="8">
    <source>
        <dbReference type="ARBA" id="ARBA00023136"/>
    </source>
</evidence>
<dbReference type="CDD" id="cd13193">
    <property type="entry name" value="FERM_C_FARP1-like"/>
    <property type="match status" value="1"/>
</dbReference>
<dbReference type="InterPro" id="IPR018979">
    <property type="entry name" value="FERM_N"/>
</dbReference>
<accession>A0A8U1F539</accession>
<evidence type="ECO:0000256" key="2">
    <source>
        <dbReference type="ARBA" id="ARBA00004496"/>
    </source>
</evidence>
<dbReference type="InterPro" id="IPR019748">
    <property type="entry name" value="FERM_central"/>
</dbReference>
<dbReference type="FunFam" id="2.30.29.30:FF:000002">
    <property type="entry name" value="Band 4.1-like protein 5 isoform 1"/>
    <property type="match status" value="1"/>
</dbReference>
<sequence>MVAGQSTMVEPKPRASAAQRLEAQETLGISTLDPGHRPPTMPPGRHVTIKVRMLDDTEEVFDISQRASGKVLFDLVCTHLNLVEGDYFGLEYQHHKMMVWLDLLKPIVKQLRRPKHTVLRFVVKFFPPDHAQLLEELTKYLFALQIKHDLACGRLTCNDSSAALLVSHIIQSEIGDFEESQSRQHLLNHSYIPDQMALMDKIMEFHSKNGGQTPAESDYQLLEVARRLELYGVRLHPAKDREGSKLSLAVAHTGVLVFQGHTKINAFNWSKVRKLSFKRKRFLIKLRPDLNSSYQDSLEFLMGSRDCCKVFWKICVEYHAFFRLFEEPKARPKPVLFTRGSSFRFSGRTQKQVIDYVKDSEFKKIPFERKHSRVQHSRSRPSPLSSPHAPQVPKESVSGAPGDRAEVDSPPHRHWKESVNAEDPSALRIKGSPSIHRNVGHGEDRPGPGAEPGPARQPHPDHLNTGVVSNSPHPSAFSVNSHGVVNGQMPVELCGHSPDVRQPSPLTSPLLNDAGSVRTDDEDEVRRKRFPTDKAYFIAKELLTTERTYLKDLEVVTVYRTSFLLQYRTSFLLQYRTSFLLQYRTSFLLQNRTSFLLQYRTSFLLQYRTSFLLQYRTSPSCSTYRTSPLLQYRTSSLLQYRTSPLLQYLPFYLSLRAANLGGGGGVKLEEGCGFQGLGLQHVSGLVGDGGYVLGTGVMCTEASGGRGTGVKCGDRGAVVGGQL</sequence>
<dbReference type="Gene3D" id="3.10.20.90">
    <property type="entry name" value="Phosphatidylinositol 3-kinase Catalytic Subunit, Chain A, domain 1"/>
    <property type="match status" value="1"/>
</dbReference>
<keyword evidence="6" id="KW-0677">Repeat</keyword>
<dbReference type="SUPFAM" id="SSF47031">
    <property type="entry name" value="Second domain of FERM"/>
    <property type="match status" value="1"/>
</dbReference>
<feature type="domain" description="FERM" evidence="11">
    <location>
        <begin position="47"/>
        <end position="326"/>
    </location>
</feature>
<evidence type="ECO:0000256" key="6">
    <source>
        <dbReference type="ARBA" id="ARBA00022737"/>
    </source>
</evidence>
<evidence type="ECO:0000313" key="13">
    <source>
        <dbReference type="RefSeq" id="XP_038869902.1"/>
    </source>
</evidence>
<dbReference type="InterPro" id="IPR029071">
    <property type="entry name" value="Ubiquitin-like_domsf"/>
</dbReference>
<dbReference type="KEGG" id="snh:120063679"/>
<dbReference type="Pfam" id="PF00373">
    <property type="entry name" value="FERM_M"/>
    <property type="match status" value="1"/>
</dbReference>
<dbReference type="CDD" id="cd17189">
    <property type="entry name" value="FERM_F1_FARP1"/>
    <property type="match status" value="1"/>
</dbReference>
<dbReference type="InterPro" id="IPR011993">
    <property type="entry name" value="PH-like_dom_sf"/>
</dbReference>
<comment type="subcellular location">
    <subcellularLocation>
        <location evidence="3">Cell projection</location>
        <location evidence="3">Dendritic spine</location>
    </subcellularLocation>
    <subcellularLocation>
        <location evidence="2">Cytoplasm</location>
    </subcellularLocation>
    <subcellularLocation>
        <location evidence="1">Membrane</location>
    </subcellularLocation>
</comment>
<dbReference type="SUPFAM" id="SSF48065">
    <property type="entry name" value="DBL homology domain (DH-domain)"/>
    <property type="match status" value="1"/>
</dbReference>
<gene>
    <name evidence="13" type="primary">LOC120063679</name>
</gene>
<dbReference type="Proteomes" id="UP000808372">
    <property type="component" value="Chromosome 19"/>
</dbReference>
<dbReference type="InterPro" id="IPR035963">
    <property type="entry name" value="FERM_2"/>
</dbReference>
<dbReference type="PRINTS" id="PR00935">
    <property type="entry name" value="BAND41"/>
</dbReference>
<dbReference type="InterPro" id="IPR014352">
    <property type="entry name" value="FERM/acyl-CoA-bd_prot_sf"/>
</dbReference>
<dbReference type="PANTHER" id="PTHR45858:SF2">
    <property type="entry name" value="FERM, ARHGEF AND PLECKSTRIN DOMAIN-CONTAINING PROTEIN 1"/>
    <property type="match status" value="1"/>
</dbReference>
<evidence type="ECO:0000256" key="3">
    <source>
        <dbReference type="ARBA" id="ARBA00004552"/>
    </source>
</evidence>
<dbReference type="GO" id="GO:0005737">
    <property type="term" value="C:cytoplasm"/>
    <property type="evidence" value="ECO:0007669"/>
    <property type="project" value="UniProtKB-SubCell"/>
</dbReference>
<dbReference type="Pfam" id="PF09379">
    <property type="entry name" value="FERM_N"/>
    <property type="match status" value="1"/>
</dbReference>
<reference evidence="13" key="1">
    <citation type="submission" date="2025-08" db="UniProtKB">
        <authorList>
            <consortium name="RefSeq"/>
        </authorList>
    </citation>
    <scope>IDENTIFICATION</scope>
    <source>
        <tissue evidence="13">White muscle</tissue>
    </source>
</reference>
<name>A0A8U1F539_SALNM</name>
<dbReference type="PANTHER" id="PTHR45858">
    <property type="entry name" value="FERM DOMAIN CONTAINING PROTEIN"/>
    <property type="match status" value="1"/>
</dbReference>
<evidence type="ECO:0000256" key="9">
    <source>
        <dbReference type="ARBA" id="ARBA00023273"/>
    </source>
</evidence>
<dbReference type="SMART" id="SM01195">
    <property type="entry name" value="FA"/>
    <property type="match status" value="1"/>
</dbReference>
<dbReference type="PROSITE" id="PS50057">
    <property type="entry name" value="FERM_3"/>
    <property type="match status" value="1"/>
</dbReference>
<dbReference type="InterPro" id="IPR014847">
    <property type="entry name" value="FA"/>
</dbReference>
<dbReference type="GO" id="GO:0043197">
    <property type="term" value="C:dendritic spine"/>
    <property type="evidence" value="ECO:0007669"/>
    <property type="project" value="UniProtKB-SubCell"/>
</dbReference>
<dbReference type="InterPro" id="IPR018980">
    <property type="entry name" value="FERM_PH-like_C"/>
</dbReference>
<keyword evidence="8" id="KW-0472">Membrane</keyword>
<evidence type="ECO:0000256" key="10">
    <source>
        <dbReference type="SAM" id="MobiDB-lite"/>
    </source>
</evidence>